<keyword evidence="17" id="KW-1185">Reference proteome</keyword>
<gene>
    <name evidence="16" type="ORF">DFR40_1576</name>
</gene>
<keyword evidence="5 11" id="KW-0812">Transmembrane</keyword>
<feature type="domain" description="TonB-dependent receptor-like beta-barrel" evidence="14">
    <location>
        <begin position="183"/>
        <end position="634"/>
    </location>
</feature>
<evidence type="ECO:0000256" key="5">
    <source>
        <dbReference type="ARBA" id="ARBA00022692"/>
    </source>
</evidence>
<evidence type="ECO:0000256" key="6">
    <source>
        <dbReference type="ARBA" id="ARBA00022729"/>
    </source>
</evidence>
<dbReference type="OrthoDB" id="183532at2"/>
<evidence type="ECO:0000256" key="7">
    <source>
        <dbReference type="ARBA" id="ARBA00023077"/>
    </source>
</evidence>
<comment type="subcellular location">
    <subcellularLocation>
        <location evidence="1 11">Cell outer membrane</location>
        <topology evidence="1 11">Multi-pass membrane protein</topology>
    </subcellularLocation>
</comment>
<keyword evidence="3 11" id="KW-0813">Transport</keyword>
<dbReference type="InterPro" id="IPR037066">
    <property type="entry name" value="Plug_dom_sf"/>
</dbReference>
<dbReference type="Pfam" id="PF07715">
    <property type="entry name" value="Plug"/>
    <property type="match status" value="1"/>
</dbReference>
<reference evidence="16 17" key="1">
    <citation type="submission" date="2018-10" db="EMBL/GenBank/DDBJ databases">
        <title>Genomic Encyclopedia of Type Strains, Phase IV (KMG-IV): sequencing the most valuable type-strain genomes for metagenomic binning, comparative biology and taxonomic classification.</title>
        <authorList>
            <person name="Goeker M."/>
        </authorList>
    </citation>
    <scope>NUCLEOTIDE SEQUENCE [LARGE SCALE GENOMIC DNA]</scope>
    <source>
        <strain evidence="16 17">DSM 23841</strain>
    </source>
</reference>
<dbReference type="PROSITE" id="PS52016">
    <property type="entry name" value="TONB_DEPENDENT_REC_3"/>
    <property type="match status" value="1"/>
</dbReference>
<dbReference type="Gene3D" id="2.170.130.10">
    <property type="entry name" value="TonB-dependent receptor, plug domain"/>
    <property type="match status" value="1"/>
</dbReference>
<dbReference type="RefSeq" id="WP_121457937.1">
    <property type="nucleotide sequence ID" value="NZ_RBXP01000014.1"/>
</dbReference>
<evidence type="ECO:0000256" key="1">
    <source>
        <dbReference type="ARBA" id="ARBA00004571"/>
    </source>
</evidence>
<dbReference type="GO" id="GO:0044718">
    <property type="term" value="P:siderophore transmembrane transport"/>
    <property type="evidence" value="ECO:0007669"/>
    <property type="project" value="TreeGrafter"/>
</dbReference>
<evidence type="ECO:0000259" key="14">
    <source>
        <dbReference type="Pfam" id="PF00593"/>
    </source>
</evidence>
<evidence type="ECO:0000313" key="16">
    <source>
        <dbReference type="EMBL" id="RKT58557.1"/>
    </source>
</evidence>
<dbReference type="Pfam" id="PF00593">
    <property type="entry name" value="TonB_dep_Rec_b-barrel"/>
    <property type="match status" value="1"/>
</dbReference>
<dbReference type="Proteomes" id="UP000270626">
    <property type="component" value="Unassembled WGS sequence"/>
</dbReference>
<sequence>MQKFQRRFLPLALAALTSGVLADDDIFFAELPVVASVSRLPQRQADAPASVTVVDREMIRASGVRSLSDIFRLVPGFQTFAQSDTTSRVTYHGITDDNDYSPRVQVLVDGRSLHSPLFRGGVNWALLPVALEDIERIEVVRGSNSVSYGTNAFLGVVNIITVDPSLVRGTSVSTSLGSQGVRDYTVRGGGGWENGNYRLTYQEVKDDGLEDAYDWQDSNRVRRLDARLDYQLTDKDALELNLGRVEGRFTKGRLDFDEPAPHIDTGNPMRNLDESSSWLQMRWLHTLGADADFSLRYTFSEDRSDETFSDPGRAIGYQRVNEGGDWGQRHELEATHHFSPMRATRLVWGASWRHDTLSSDTMMRDRGQESRQVWRAFANGEWKPVTWLTANAGMSNEYDSLAGNHLSPRASLAFHLDAENTLRIGYARAWRTSSILAYKANYRHDVVVDRDDQIGNPRLPAERLDSWEIAYLGDWRSLRMSLDLRGFDERIRDRLMLVRPGVAYSGDIQYSEQSIQDLKIRGYELQWKWTPRDGTQLLLNYARIHITSEWSDNGKLIALSPGSHLYAPVNSNKYVALAENSAPRNSSSAMLIQRLPNNWQLSVVYSQVGAMQWTRNTEVDRYQRVDARLAYPFSLGGKPVEIAYTVQSLNGAHIEQRKSDDDPKARVVDRRQWLTLNVSF</sequence>
<evidence type="ECO:0000256" key="3">
    <source>
        <dbReference type="ARBA" id="ARBA00022448"/>
    </source>
</evidence>
<organism evidence="16 17">
    <name type="scientific">Azonexus fungiphilus</name>
    <dbReference type="NCBI Taxonomy" id="146940"/>
    <lineage>
        <taxon>Bacteria</taxon>
        <taxon>Pseudomonadati</taxon>
        <taxon>Pseudomonadota</taxon>
        <taxon>Betaproteobacteria</taxon>
        <taxon>Rhodocyclales</taxon>
        <taxon>Azonexaceae</taxon>
        <taxon>Azonexus</taxon>
    </lineage>
</organism>
<feature type="chain" id="PRO_5019765333" evidence="13">
    <location>
        <begin position="23"/>
        <end position="680"/>
    </location>
</feature>
<evidence type="ECO:0000256" key="12">
    <source>
        <dbReference type="RuleBase" id="RU003357"/>
    </source>
</evidence>
<feature type="signal peptide" evidence="13">
    <location>
        <begin position="1"/>
        <end position="22"/>
    </location>
</feature>
<dbReference type="InterPro" id="IPR012910">
    <property type="entry name" value="Plug_dom"/>
</dbReference>
<dbReference type="EMBL" id="RBXP01000014">
    <property type="protein sequence ID" value="RKT58557.1"/>
    <property type="molecule type" value="Genomic_DNA"/>
</dbReference>
<dbReference type="PANTHER" id="PTHR30069:SF29">
    <property type="entry name" value="HEMOGLOBIN AND HEMOGLOBIN-HAPTOGLOBIN-BINDING PROTEIN 1-RELATED"/>
    <property type="match status" value="1"/>
</dbReference>
<evidence type="ECO:0000256" key="4">
    <source>
        <dbReference type="ARBA" id="ARBA00022452"/>
    </source>
</evidence>
<evidence type="ECO:0000256" key="9">
    <source>
        <dbReference type="ARBA" id="ARBA00023170"/>
    </source>
</evidence>
<keyword evidence="6 13" id="KW-0732">Signal</keyword>
<evidence type="ECO:0000256" key="11">
    <source>
        <dbReference type="PROSITE-ProRule" id="PRU01360"/>
    </source>
</evidence>
<comment type="similarity">
    <text evidence="2 11 12">Belongs to the TonB-dependent receptor family.</text>
</comment>
<protein>
    <submittedName>
        <fullName evidence="16">Iron complex outermembrane receptor protein</fullName>
    </submittedName>
</protein>
<proteinExistence type="inferred from homology"/>
<dbReference type="AlphaFoldDB" id="A0A495WBH4"/>
<name>A0A495WBH4_9RHOO</name>
<keyword evidence="7 12" id="KW-0798">TonB box</keyword>
<evidence type="ECO:0000256" key="13">
    <source>
        <dbReference type="SAM" id="SignalP"/>
    </source>
</evidence>
<evidence type="ECO:0000256" key="2">
    <source>
        <dbReference type="ARBA" id="ARBA00009810"/>
    </source>
</evidence>
<dbReference type="InterPro" id="IPR039426">
    <property type="entry name" value="TonB-dep_rcpt-like"/>
</dbReference>
<keyword evidence="4 11" id="KW-1134">Transmembrane beta strand</keyword>
<dbReference type="Gene3D" id="2.40.170.20">
    <property type="entry name" value="TonB-dependent receptor, beta-barrel domain"/>
    <property type="match status" value="1"/>
</dbReference>
<evidence type="ECO:0000256" key="8">
    <source>
        <dbReference type="ARBA" id="ARBA00023136"/>
    </source>
</evidence>
<dbReference type="InterPro" id="IPR036942">
    <property type="entry name" value="Beta-barrel_TonB_sf"/>
</dbReference>
<feature type="domain" description="TonB-dependent receptor plug" evidence="15">
    <location>
        <begin position="44"/>
        <end position="156"/>
    </location>
</feature>
<dbReference type="PANTHER" id="PTHR30069">
    <property type="entry name" value="TONB-DEPENDENT OUTER MEMBRANE RECEPTOR"/>
    <property type="match status" value="1"/>
</dbReference>
<dbReference type="GO" id="GO:0009279">
    <property type="term" value="C:cell outer membrane"/>
    <property type="evidence" value="ECO:0007669"/>
    <property type="project" value="UniProtKB-SubCell"/>
</dbReference>
<accession>A0A495WBH4</accession>
<evidence type="ECO:0000256" key="10">
    <source>
        <dbReference type="ARBA" id="ARBA00023237"/>
    </source>
</evidence>
<evidence type="ECO:0000313" key="17">
    <source>
        <dbReference type="Proteomes" id="UP000270626"/>
    </source>
</evidence>
<dbReference type="GO" id="GO:0015344">
    <property type="term" value="F:siderophore uptake transmembrane transporter activity"/>
    <property type="evidence" value="ECO:0007669"/>
    <property type="project" value="TreeGrafter"/>
</dbReference>
<keyword evidence="9 16" id="KW-0675">Receptor</keyword>
<comment type="caution">
    <text evidence="16">The sequence shown here is derived from an EMBL/GenBank/DDBJ whole genome shotgun (WGS) entry which is preliminary data.</text>
</comment>
<dbReference type="SUPFAM" id="SSF56935">
    <property type="entry name" value="Porins"/>
    <property type="match status" value="1"/>
</dbReference>
<dbReference type="InterPro" id="IPR000531">
    <property type="entry name" value="Beta-barrel_TonB"/>
</dbReference>
<keyword evidence="8 11" id="KW-0472">Membrane</keyword>
<keyword evidence="10 11" id="KW-0998">Cell outer membrane</keyword>
<evidence type="ECO:0000259" key="15">
    <source>
        <dbReference type="Pfam" id="PF07715"/>
    </source>
</evidence>